<reference evidence="3 4" key="1">
    <citation type="journal article" date="2018" name="Science">
        <title>The opium poppy genome and morphinan production.</title>
        <authorList>
            <person name="Guo L."/>
            <person name="Winzer T."/>
            <person name="Yang X."/>
            <person name="Li Y."/>
            <person name="Ning Z."/>
            <person name="He Z."/>
            <person name="Teodor R."/>
            <person name="Lu Y."/>
            <person name="Bowser T.A."/>
            <person name="Graham I.A."/>
            <person name="Ye K."/>
        </authorList>
    </citation>
    <scope>NUCLEOTIDE SEQUENCE [LARGE SCALE GENOMIC DNA]</scope>
    <source>
        <strain evidence="4">cv. HN1</strain>
        <tissue evidence="3">Leaves</tissue>
    </source>
</reference>
<feature type="region of interest" description="Disordered" evidence="1">
    <location>
        <begin position="418"/>
        <end position="461"/>
    </location>
</feature>
<keyword evidence="4" id="KW-1185">Reference proteome</keyword>
<feature type="domain" description="MULE transposase" evidence="2">
    <location>
        <begin position="312"/>
        <end position="405"/>
    </location>
</feature>
<dbReference type="Gramene" id="RZC73858">
    <property type="protein sequence ID" value="RZC73858"/>
    <property type="gene ID" value="C5167_049335"/>
</dbReference>
<organism evidence="3 4">
    <name type="scientific">Papaver somniferum</name>
    <name type="common">Opium poppy</name>
    <dbReference type="NCBI Taxonomy" id="3469"/>
    <lineage>
        <taxon>Eukaryota</taxon>
        <taxon>Viridiplantae</taxon>
        <taxon>Streptophyta</taxon>
        <taxon>Embryophyta</taxon>
        <taxon>Tracheophyta</taxon>
        <taxon>Spermatophyta</taxon>
        <taxon>Magnoliopsida</taxon>
        <taxon>Ranunculales</taxon>
        <taxon>Papaveraceae</taxon>
        <taxon>Papaveroideae</taxon>
        <taxon>Papaver</taxon>
    </lineage>
</organism>
<evidence type="ECO:0000313" key="3">
    <source>
        <dbReference type="EMBL" id="RZC73858.1"/>
    </source>
</evidence>
<gene>
    <name evidence="3" type="ORF">C5167_049335</name>
</gene>
<dbReference type="PANTHER" id="PTHR47718">
    <property type="entry name" value="OS01G0519700 PROTEIN"/>
    <property type="match status" value="1"/>
</dbReference>
<dbReference type="Pfam" id="PF10551">
    <property type="entry name" value="MULE"/>
    <property type="match status" value="1"/>
</dbReference>
<accession>A0A4Y7KP33</accession>
<dbReference type="OrthoDB" id="2422440at2759"/>
<protein>
    <recommendedName>
        <fullName evidence="2">MULE transposase domain-containing protein</fullName>
    </recommendedName>
</protein>
<name>A0A4Y7KP33_PAPSO</name>
<dbReference type="Proteomes" id="UP000316621">
    <property type="component" value="Chromosome 8"/>
</dbReference>
<evidence type="ECO:0000256" key="1">
    <source>
        <dbReference type="SAM" id="MobiDB-lite"/>
    </source>
</evidence>
<sequence>MVTFEAEDDTMFSDSTSVESFNLDEIDFNTSFEGGGVIESYLTVPVFVNDQKGDFTINDQSNTQIVPVDHFGPISEQYPDTSHLYRTNMAFDSKHEARDWCVEMGKNNNCIIVTPSGVCRKRNVWTNGKGCRFELGCERCGVYKSHKSKKEVEKSIGKKRKKDTGTKKINCPLKLSVLCGDDSKWRVTVRNGRHSHDPPESLVGHVTSSLSEEEYQRVVQLYGDGAKPATILTTMQREFPGIVCHIKTIYNAILKSKRISGDGRTSVQEFKHLCAENHYIFRSRTNINKEITDLFFAHPKFASLANTFHNFVILDNTYKTNLYDMPLLNVVSHTSTKAPFTVAPCFMQFEREDNFVWAFERLKEIYLYDNVPTLFLTDCSQAMIKAVKRVFPFSTHLLCTWHINKDMMAYCKPIINPPKKKKNNNSKNKGDEQDEQDEIVPELSPQERIQQTELEKEKRKKQKFVTAIDTFWRQLSLKSVNKVREERMFHEY</sequence>
<dbReference type="PANTHER" id="PTHR47718:SF10">
    <property type="entry name" value="PROTEIN FAR1-RELATED SEQUENCE"/>
    <property type="match status" value="1"/>
</dbReference>
<dbReference type="InterPro" id="IPR018289">
    <property type="entry name" value="MULE_transposase_dom"/>
</dbReference>
<dbReference type="AlphaFoldDB" id="A0A4Y7KP33"/>
<dbReference type="EMBL" id="CM010722">
    <property type="protein sequence ID" value="RZC73858.1"/>
    <property type="molecule type" value="Genomic_DNA"/>
</dbReference>
<evidence type="ECO:0000259" key="2">
    <source>
        <dbReference type="Pfam" id="PF10551"/>
    </source>
</evidence>
<dbReference type="OMA" id="HEMVINT"/>
<evidence type="ECO:0000313" key="4">
    <source>
        <dbReference type="Proteomes" id="UP000316621"/>
    </source>
</evidence>
<proteinExistence type="predicted"/>